<dbReference type="EMBL" id="CP101751">
    <property type="protein sequence ID" value="UUC43970.1"/>
    <property type="molecule type" value="Genomic_DNA"/>
</dbReference>
<accession>A0ABY5IP18</accession>
<dbReference type="RefSeq" id="WP_256549639.1">
    <property type="nucleotide sequence ID" value="NZ_CP101751.1"/>
</dbReference>
<dbReference type="Gene3D" id="1.20.80.10">
    <property type="match status" value="1"/>
</dbReference>
<gene>
    <name evidence="3" type="ORF">NOX80_10025</name>
</gene>
<name>A0ABY5IP18_9FLAO</name>
<dbReference type="InterPro" id="IPR014352">
    <property type="entry name" value="FERM/acyl-CoA-bd_prot_sf"/>
</dbReference>
<evidence type="ECO:0000259" key="2">
    <source>
        <dbReference type="PROSITE" id="PS51228"/>
    </source>
</evidence>
<sequence>MTDQSLDTQFQEAFEKASNMTEGLPQDVMLRLYAYYKQAISGTNRPKQHQEPQDLRDAFKMNAWMQVRHLSPDEAKKLYIETVNSIINKP</sequence>
<evidence type="ECO:0000313" key="3">
    <source>
        <dbReference type="EMBL" id="UUC43970.1"/>
    </source>
</evidence>
<dbReference type="Proteomes" id="UP001059844">
    <property type="component" value="Chromosome"/>
</dbReference>
<dbReference type="InterPro" id="IPR035984">
    <property type="entry name" value="Acyl-CoA-binding_sf"/>
</dbReference>
<keyword evidence="4" id="KW-1185">Reference proteome</keyword>
<dbReference type="SUPFAM" id="SSF47027">
    <property type="entry name" value="Acyl-CoA binding protein"/>
    <property type="match status" value="1"/>
</dbReference>
<dbReference type="PROSITE" id="PS51228">
    <property type="entry name" value="ACB_2"/>
    <property type="match status" value="1"/>
</dbReference>
<dbReference type="PANTHER" id="PTHR23310:SF62">
    <property type="entry name" value="ACYL-COA BINDING PROTEIN 1, ISOFORM A"/>
    <property type="match status" value="1"/>
</dbReference>
<reference evidence="3" key="1">
    <citation type="submission" date="2022-07" db="EMBL/GenBank/DDBJ databases">
        <title>Isolation, identification, and degradation of a PFOSA degrading strain from sewage treatment plant.</title>
        <authorList>
            <person name="Zhang L."/>
            <person name="Huo Y."/>
        </authorList>
    </citation>
    <scope>NUCLEOTIDE SEQUENCE</scope>
    <source>
        <strain evidence="3">C1</strain>
    </source>
</reference>
<organism evidence="3 4">
    <name type="scientific">Flavobacterium cerinum</name>
    <dbReference type="NCBI Taxonomy" id="2502784"/>
    <lineage>
        <taxon>Bacteria</taxon>
        <taxon>Pseudomonadati</taxon>
        <taxon>Bacteroidota</taxon>
        <taxon>Flavobacteriia</taxon>
        <taxon>Flavobacteriales</taxon>
        <taxon>Flavobacteriaceae</taxon>
        <taxon>Flavobacterium</taxon>
    </lineage>
</organism>
<keyword evidence="1" id="KW-0446">Lipid-binding</keyword>
<dbReference type="Pfam" id="PF00887">
    <property type="entry name" value="ACBP"/>
    <property type="match status" value="1"/>
</dbReference>
<dbReference type="PRINTS" id="PR00689">
    <property type="entry name" value="ACOABINDINGP"/>
</dbReference>
<proteinExistence type="predicted"/>
<dbReference type="InterPro" id="IPR000582">
    <property type="entry name" value="Acyl-CoA-binding_protein"/>
</dbReference>
<dbReference type="PANTHER" id="PTHR23310">
    <property type="entry name" value="ACYL-COA-BINDING PROTEIN, ACBP"/>
    <property type="match status" value="1"/>
</dbReference>
<feature type="domain" description="ACB" evidence="2">
    <location>
        <begin position="6"/>
        <end position="90"/>
    </location>
</feature>
<evidence type="ECO:0000313" key="4">
    <source>
        <dbReference type="Proteomes" id="UP001059844"/>
    </source>
</evidence>
<evidence type="ECO:0000256" key="1">
    <source>
        <dbReference type="ARBA" id="ARBA00023121"/>
    </source>
</evidence>
<protein>
    <submittedName>
        <fullName evidence="3">Acyl-CoA-binding protein</fullName>
    </submittedName>
</protein>